<protein>
    <submittedName>
        <fullName evidence="1">Uncharacterized protein</fullName>
    </submittedName>
</protein>
<reference evidence="1" key="1">
    <citation type="journal article" date="2020" name="Stud. Mycol.">
        <title>101 Dothideomycetes genomes: a test case for predicting lifestyles and emergence of pathogens.</title>
        <authorList>
            <person name="Haridas S."/>
            <person name="Albert R."/>
            <person name="Binder M."/>
            <person name="Bloem J."/>
            <person name="Labutti K."/>
            <person name="Salamov A."/>
            <person name="Andreopoulos B."/>
            <person name="Baker S."/>
            <person name="Barry K."/>
            <person name="Bills G."/>
            <person name="Bluhm B."/>
            <person name="Cannon C."/>
            <person name="Castanera R."/>
            <person name="Culley D."/>
            <person name="Daum C."/>
            <person name="Ezra D."/>
            <person name="Gonzalez J."/>
            <person name="Henrissat B."/>
            <person name="Kuo A."/>
            <person name="Liang C."/>
            <person name="Lipzen A."/>
            <person name="Lutzoni F."/>
            <person name="Magnuson J."/>
            <person name="Mondo S."/>
            <person name="Nolan M."/>
            <person name="Ohm R."/>
            <person name="Pangilinan J."/>
            <person name="Park H.-J."/>
            <person name="Ramirez L."/>
            <person name="Alfaro M."/>
            <person name="Sun H."/>
            <person name="Tritt A."/>
            <person name="Yoshinaga Y."/>
            <person name="Zwiers L.-H."/>
            <person name="Turgeon B."/>
            <person name="Goodwin S."/>
            <person name="Spatafora J."/>
            <person name="Crous P."/>
            <person name="Grigoriev I."/>
        </authorList>
    </citation>
    <scope>NUCLEOTIDE SEQUENCE</scope>
    <source>
        <strain evidence="1">CBS 116435</strain>
    </source>
</reference>
<dbReference type="AlphaFoldDB" id="A0A9P4Q7Y6"/>
<gene>
    <name evidence="1" type="ORF">K431DRAFT_77113</name>
</gene>
<evidence type="ECO:0000313" key="1">
    <source>
        <dbReference type="EMBL" id="KAF2721150.1"/>
    </source>
</evidence>
<organism evidence="1 2">
    <name type="scientific">Polychaeton citri CBS 116435</name>
    <dbReference type="NCBI Taxonomy" id="1314669"/>
    <lineage>
        <taxon>Eukaryota</taxon>
        <taxon>Fungi</taxon>
        <taxon>Dikarya</taxon>
        <taxon>Ascomycota</taxon>
        <taxon>Pezizomycotina</taxon>
        <taxon>Dothideomycetes</taxon>
        <taxon>Dothideomycetidae</taxon>
        <taxon>Capnodiales</taxon>
        <taxon>Capnodiaceae</taxon>
        <taxon>Polychaeton</taxon>
    </lineage>
</organism>
<dbReference type="EMBL" id="MU003793">
    <property type="protein sequence ID" value="KAF2721150.1"/>
    <property type="molecule type" value="Genomic_DNA"/>
</dbReference>
<dbReference type="Proteomes" id="UP000799441">
    <property type="component" value="Unassembled WGS sequence"/>
</dbReference>
<sequence length="229" mass="26142">MGTSAYDSMLRNVLASIAKLLISHVPIDLKGSEGRYSVFPIWCGQQAPEPSPYMDTHEEWCDSQARIQMVMDTASVDTHLSSKTTKLKATTSELLVATQDSKFTEWHREAESTGVTPSPQQTERTRMNHNIAEHERHQNCEAQVPLCSIWLDLAWRKQQPESCIMDFMALAGERDPLSDHWVITMLMLLQENSSHCQYGDHERVQVMDTNIEQERWLKAGAETINVRLI</sequence>
<comment type="caution">
    <text evidence="1">The sequence shown here is derived from an EMBL/GenBank/DDBJ whole genome shotgun (WGS) entry which is preliminary data.</text>
</comment>
<evidence type="ECO:0000313" key="2">
    <source>
        <dbReference type="Proteomes" id="UP000799441"/>
    </source>
</evidence>
<name>A0A9P4Q7Y6_9PEZI</name>
<proteinExistence type="predicted"/>
<accession>A0A9P4Q7Y6</accession>
<keyword evidence="2" id="KW-1185">Reference proteome</keyword>